<evidence type="ECO:0000313" key="4">
    <source>
        <dbReference type="Proteomes" id="UP000617634"/>
    </source>
</evidence>
<dbReference type="PROSITE" id="PS51318">
    <property type="entry name" value="TAT"/>
    <property type="match status" value="1"/>
</dbReference>
<keyword evidence="4" id="KW-1185">Reference proteome</keyword>
<gene>
    <name evidence="3" type="ORF">I5E68_02275</name>
</gene>
<accession>A0A931H9D0</accession>
<dbReference type="PANTHER" id="PTHR43283">
    <property type="entry name" value="BETA-LACTAMASE-RELATED"/>
    <property type="match status" value="1"/>
</dbReference>
<reference evidence="3" key="1">
    <citation type="submission" date="2020-11" db="EMBL/GenBank/DDBJ databases">
        <title>Novosphingobium aureum sp. nov., a marine bacterium isolated from sediment of a salt flat.</title>
        <authorList>
            <person name="Yoo Y."/>
            <person name="Kim J.-J."/>
        </authorList>
    </citation>
    <scope>NUCLEOTIDE SEQUENCE</scope>
    <source>
        <strain evidence="3">YJ-S2-02</strain>
    </source>
</reference>
<dbReference type="AlphaFoldDB" id="A0A931H9D0"/>
<feature type="domain" description="Beta-lactamase-related" evidence="2">
    <location>
        <begin position="57"/>
        <end position="411"/>
    </location>
</feature>
<dbReference type="InterPro" id="IPR050789">
    <property type="entry name" value="Diverse_Enzym_Activities"/>
</dbReference>
<evidence type="ECO:0000256" key="1">
    <source>
        <dbReference type="SAM" id="MobiDB-lite"/>
    </source>
</evidence>
<dbReference type="EMBL" id="JADZGI010000001">
    <property type="protein sequence ID" value="MBH0111777.1"/>
    <property type="molecule type" value="Genomic_DNA"/>
</dbReference>
<organism evidence="3 4">
    <name type="scientific">Novosphingobium aureum</name>
    <dbReference type="NCBI Taxonomy" id="2792964"/>
    <lineage>
        <taxon>Bacteria</taxon>
        <taxon>Pseudomonadati</taxon>
        <taxon>Pseudomonadota</taxon>
        <taxon>Alphaproteobacteria</taxon>
        <taxon>Sphingomonadales</taxon>
        <taxon>Sphingomonadaceae</taxon>
        <taxon>Novosphingobium</taxon>
    </lineage>
</organism>
<dbReference type="Pfam" id="PF00144">
    <property type="entry name" value="Beta-lactamase"/>
    <property type="match status" value="1"/>
</dbReference>
<dbReference type="SUPFAM" id="SSF56601">
    <property type="entry name" value="beta-lactamase/transpeptidase-like"/>
    <property type="match status" value="1"/>
</dbReference>
<proteinExistence type="predicted"/>
<dbReference type="InterPro" id="IPR012338">
    <property type="entry name" value="Beta-lactam/transpept-like"/>
</dbReference>
<dbReference type="Proteomes" id="UP000617634">
    <property type="component" value="Unassembled WGS sequence"/>
</dbReference>
<feature type="region of interest" description="Disordered" evidence="1">
    <location>
        <begin position="356"/>
        <end position="383"/>
    </location>
</feature>
<evidence type="ECO:0000259" key="2">
    <source>
        <dbReference type="Pfam" id="PF00144"/>
    </source>
</evidence>
<evidence type="ECO:0000313" key="3">
    <source>
        <dbReference type="EMBL" id="MBH0111777.1"/>
    </source>
</evidence>
<comment type="caution">
    <text evidence="3">The sequence shown here is derived from an EMBL/GenBank/DDBJ whole genome shotgun (WGS) entry which is preliminary data.</text>
</comment>
<dbReference type="InterPro" id="IPR006311">
    <property type="entry name" value="TAT_signal"/>
</dbReference>
<dbReference type="InterPro" id="IPR001466">
    <property type="entry name" value="Beta-lactam-related"/>
</dbReference>
<dbReference type="PANTHER" id="PTHR43283:SF3">
    <property type="entry name" value="BETA-LACTAMASE FAMILY PROTEIN (AFU_ORTHOLOGUE AFUA_5G07500)"/>
    <property type="match status" value="1"/>
</dbReference>
<dbReference type="RefSeq" id="WP_197160362.1">
    <property type="nucleotide sequence ID" value="NZ_JADZGI010000001.1"/>
</dbReference>
<feature type="compositionally biased region" description="Low complexity" evidence="1">
    <location>
        <begin position="356"/>
        <end position="370"/>
    </location>
</feature>
<name>A0A931H9D0_9SPHN</name>
<sequence>MSAAREGLSAALDRRLFLRLAGLAGLSTLPGSRIALAADRRDLLPRVREVVERWTGPGRFPGMVASLGLPGQQAQFVSRGTQGFTDAAPMGPDSLFRIYSMTKPVTGMAAMQLIAQGKISLDMPVYEVLPEYRHMQVQDRYDGPVDKTHAAARPITMRHLLTHTAGLGYTFVQSGPIKALMEQKGLIGGQVSRLDMPGIFNGKAVSGLDTFAQRLAQVPLVAEPGARWIYSLALDLMGRVIEVVSGRPFDRYLAETIFEPAGMTSTFFAVPASEAARLTTNFGALGPVLVPIDAGAGSIYLDPPPFPFGGSGLVSSPRDYDRFLRILAQYGMLDGRRILAEEAVRLGTSNLLPAGVAGPVDDGSGDPGPARRGRSAGFGAGGRVGTGPEAGVFGWSGAAGTLGMVDMRHALRSQLFVQFMPPDAVPLLPQFQSALKADITALLGDTKA</sequence>
<dbReference type="Gene3D" id="3.40.710.10">
    <property type="entry name" value="DD-peptidase/beta-lactamase superfamily"/>
    <property type="match status" value="1"/>
</dbReference>
<protein>
    <submittedName>
        <fullName evidence="3">Beta-lactamase family protein</fullName>
    </submittedName>
</protein>